<evidence type="ECO:0000256" key="7">
    <source>
        <dbReference type="ARBA" id="ARBA00023242"/>
    </source>
</evidence>
<keyword evidence="6" id="KW-0963">Cytoplasm</keyword>
<keyword evidence="10" id="KW-1185">Reference proteome</keyword>
<evidence type="ECO:0000256" key="4">
    <source>
        <dbReference type="ARBA" id="ARBA00009461"/>
    </source>
</evidence>
<proteinExistence type="inferred from homology"/>
<name>A0A165ZJ07_9AGAM</name>
<dbReference type="EMBL" id="KV417676">
    <property type="protein sequence ID" value="KZP10644.1"/>
    <property type="molecule type" value="Genomic_DNA"/>
</dbReference>
<evidence type="ECO:0000313" key="10">
    <source>
        <dbReference type="Proteomes" id="UP000076532"/>
    </source>
</evidence>
<dbReference type="PANTHER" id="PTHR41391">
    <property type="entry name" value="RESTRICTION OF TELOMERE CAPPING PROTEIN 4"/>
    <property type="match status" value="1"/>
</dbReference>
<evidence type="ECO:0000259" key="8">
    <source>
        <dbReference type="SMART" id="SM01312"/>
    </source>
</evidence>
<accession>A0A165ZJ07</accession>
<dbReference type="GO" id="GO:0005737">
    <property type="term" value="C:cytoplasm"/>
    <property type="evidence" value="ECO:0007669"/>
    <property type="project" value="UniProtKB-SubCell"/>
</dbReference>
<dbReference type="PANTHER" id="PTHR41391:SF1">
    <property type="entry name" value="RESTRICTION OF TELOMERE CAPPING PROTEIN 4"/>
    <property type="match status" value="1"/>
</dbReference>
<evidence type="ECO:0000256" key="3">
    <source>
        <dbReference type="ARBA" id="ARBA00004496"/>
    </source>
</evidence>
<dbReference type="AlphaFoldDB" id="A0A165ZJ07"/>
<keyword evidence="7" id="KW-0539">Nucleus</keyword>
<reference evidence="9 10" key="1">
    <citation type="journal article" date="2016" name="Mol. Biol. Evol.">
        <title>Comparative Genomics of Early-Diverging Mushroom-Forming Fungi Provides Insights into the Origins of Lignocellulose Decay Capabilities.</title>
        <authorList>
            <person name="Nagy L.G."/>
            <person name="Riley R."/>
            <person name="Tritt A."/>
            <person name="Adam C."/>
            <person name="Daum C."/>
            <person name="Floudas D."/>
            <person name="Sun H."/>
            <person name="Yadav J.S."/>
            <person name="Pangilinan J."/>
            <person name="Larsson K.H."/>
            <person name="Matsuura K."/>
            <person name="Barry K."/>
            <person name="Labutti K."/>
            <person name="Kuo R."/>
            <person name="Ohm R.A."/>
            <person name="Bhattacharya S.S."/>
            <person name="Shirouzu T."/>
            <person name="Yoshinaga Y."/>
            <person name="Martin F.M."/>
            <person name="Grigoriev I.V."/>
            <person name="Hibbett D.S."/>
        </authorList>
    </citation>
    <scope>NUCLEOTIDE SEQUENCE [LARGE SCALE GENOMIC DNA]</scope>
    <source>
        <strain evidence="9 10">CBS 109695</strain>
    </source>
</reference>
<gene>
    <name evidence="9" type="ORF">FIBSPDRAFT_962952</name>
</gene>
<dbReference type="GO" id="GO:0005634">
    <property type="term" value="C:nucleus"/>
    <property type="evidence" value="ECO:0007669"/>
    <property type="project" value="UniProtKB-SubCell"/>
</dbReference>
<dbReference type="InterPro" id="IPR028094">
    <property type="entry name" value="RTC4_C"/>
</dbReference>
<evidence type="ECO:0000256" key="6">
    <source>
        <dbReference type="ARBA" id="ARBA00022490"/>
    </source>
</evidence>
<dbReference type="OrthoDB" id="128308at2759"/>
<sequence length="313" mass="35169">MQREPEPEYNVDVDDLFPESFIDPCPGLSPYLKPETLCVFCDGPMPDKPSRILRGLIGAARRGAQPDQNRLFMNPYALVVPTSRSADTCARHRFECREMVAGDNWPNIIDFGKVESRVRGMEVVLNNICNDVDCRGARKAYIFWEKIVVAVQKSGIAKAMGIGAQLNGSHSLLPGYYGQQGQEIILSCLLDLFKELPAANTHPLSMSQFIFFVLCPEVGMRLIIEDKLLDPASTFDRNMAQTIMEDSAAYGQEQFPVPDDDSVTLGDEVMEAIARRRRAHLNLEETFEQGKDDEHIIRDPLPGWWCFILSPSL</sequence>
<evidence type="ECO:0000256" key="5">
    <source>
        <dbReference type="ARBA" id="ARBA00015162"/>
    </source>
</evidence>
<organism evidence="9 10">
    <name type="scientific">Athelia psychrophila</name>
    <dbReference type="NCBI Taxonomy" id="1759441"/>
    <lineage>
        <taxon>Eukaryota</taxon>
        <taxon>Fungi</taxon>
        <taxon>Dikarya</taxon>
        <taxon>Basidiomycota</taxon>
        <taxon>Agaricomycotina</taxon>
        <taxon>Agaricomycetes</taxon>
        <taxon>Agaricomycetidae</taxon>
        <taxon>Atheliales</taxon>
        <taxon>Atheliaceae</taxon>
        <taxon>Athelia</taxon>
    </lineage>
</organism>
<dbReference type="Pfam" id="PF14474">
    <property type="entry name" value="RTC4"/>
    <property type="match status" value="1"/>
</dbReference>
<dbReference type="InterPro" id="IPR039024">
    <property type="entry name" value="RTC4"/>
</dbReference>
<dbReference type="STRING" id="436010.A0A165ZJ07"/>
<comment type="similarity">
    <text evidence="4">Belongs to the RTC4 family.</text>
</comment>
<comment type="function">
    <text evidence="1">May be involved in a process influencing telomere capping.</text>
</comment>
<dbReference type="Proteomes" id="UP000076532">
    <property type="component" value="Unassembled WGS sequence"/>
</dbReference>
<comment type="subcellular location">
    <subcellularLocation>
        <location evidence="3">Cytoplasm</location>
    </subcellularLocation>
    <subcellularLocation>
        <location evidence="2">Nucleus</location>
    </subcellularLocation>
</comment>
<protein>
    <recommendedName>
        <fullName evidence="5">Restriction of telomere capping protein 4</fullName>
    </recommendedName>
</protein>
<evidence type="ECO:0000256" key="1">
    <source>
        <dbReference type="ARBA" id="ARBA00002738"/>
    </source>
</evidence>
<evidence type="ECO:0000313" key="9">
    <source>
        <dbReference type="EMBL" id="KZP10644.1"/>
    </source>
</evidence>
<evidence type="ECO:0000256" key="2">
    <source>
        <dbReference type="ARBA" id="ARBA00004123"/>
    </source>
</evidence>
<feature type="domain" description="Restriction of telomere capping protein 4 C-terminal" evidence="8">
    <location>
        <begin position="124"/>
        <end position="257"/>
    </location>
</feature>
<dbReference type="SMART" id="SM01312">
    <property type="entry name" value="RTC4"/>
    <property type="match status" value="1"/>
</dbReference>